<dbReference type="InterPro" id="IPR019302">
    <property type="entry name" value="CAP12/PCTIR_TIR_dom"/>
</dbReference>
<evidence type="ECO:0000259" key="1">
    <source>
        <dbReference type="Pfam" id="PF10137"/>
    </source>
</evidence>
<feature type="domain" description="CD-NTase-associated protein 12/Pycsar effector protein TIR" evidence="1">
    <location>
        <begin position="43"/>
        <end position="155"/>
    </location>
</feature>
<reference evidence="3" key="1">
    <citation type="journal article" date="2019" name="Int. J. Syst. Evol. Microbiol.">
        <title>The Global Catalogue of Microorganisms (GCM) 10K type strain sequencing project: providing services to taxonomists for standard genome sequencing and annotation.</title>
        <authorList>
            <consortium name="The Broad Institute Genomics Platform"/>
            <consortium name="The Broad Institute Genome Sequencing Center for Infectious Disease"/>
            <person name="Wu L."/>
            <person name="Ma J."/>
        </authorList>
    </citation>
    <scope>NUCLEOTIDE SEQUENCE [LARGE SCALE GENOMIC DNA]</scope>
    <source>
        <strain evidence="3">KCTC 42447</strain>
    </source>
</reference>
<organism evidence="2 3">
    <name type="scientific">Stutzerimonas tarimensis</name>
    <dbReference type="NCBI Taxonomy" id="1507735"/>
    <lineage>
        <taxon>Bacteria</taxon>
        <taxon>Pseudomonadati</taxon>
        <taxon>Pseudomonadota</taxon>
        <taxon>Gammaproteobacteria</taxon>
        <taxon>Pseudomonadales</taxon>
        <taxon>Pseudomonadaceae</taxon>
        <taxon>Stutzerimonas</taxon>
    </lineage>
</organism>
<evidence type="ECO:0000313" key="2">
    <source>
        <dbReference type="EMBL" id="MFC3606951.1"/>
    </source>
</evidence>
<dbReference type="EMBL" id="JBHRXZ010000009">
    <property type="protein sequence ID" value="MFC3606951.1"/>
    <property type="molecule type" value="Genomic_DNA"/>
</dbReference>
<proteinExistence type="predicted"/>
<protein>
    <submittedName>
        <fullName evidence="2">TIR domain-containing protein</fullName>
    </submittedName>
</protein>
<evidence type="ECO:0000313" key="3">
    <source>
        <dbReference type="Proteomes" id="UP001595630"/>
    </source>
</evidence>
<comment type="caution">
    <text evidence="2">The sequence shown here is derived from an EMBL/GenBank/DDBJ whole genome shotgun (WGS) entry which is preliminary data.</text>
</comment>
<dbReference type="Proteomes" id="UP001595630">
    <property type="component" value="Unassembled WGS sequence"/>
</dbReference>
<dbReference type="RefSeq" id="WP_386361495.1">
    <property type="nucleotide sequence ID" value="NZ_JBHRXZ010000009.1"/>
</dbReference>
<keyword evidence="3" id="KW-1185">Reference proteome</keyword>
<gene>
    <name evidence="2" type="ORF">ACFOMF_04040</name>
</gene>
<accession>A0ABV7T5V1</accession>
<sequence length="165" mass="18932">MKPQNHQSPIHSLHRARKIVSKLASHLKNQESKINMEQRIGTNIFIGHGRSLYWRELKDFIETRLNVSWDEFNRIPVAGFTNIARLSQMLDQAAFAFLIMTAEDEQSDGKQHARMNVIHEVGLFQGRLGFEKAIVLLEEGCEEFTNIQGLGQIRFPKGKISAIFE</sequence>
<name>A0ABV7T5V1_9GAMM</name>
<dbReference type="Pfam" id="PF10137">
    <property type="entry name" value="CAP12-PCTIR_TIR"/>
    <property type="match status" value="1"/>
</dbReference>